<dbReference type="EMBL" id="HBIX01013638">
    <property type="protein sequence ID" value="CAE0717315.1"/>
    <property type="molecule type" value="Transcribed_RNA"/>
</dbReference>
<evidence type="ECO:0000256" key="6">
    <source>
        <dbReference type="SAM" id="MobiDB-lite"/>
    </source>
</evidence>
<feature type="domain" description="MgtC/SapB/SrpB/YhiD N-terminal" evidence="8">
    <location>
        <begin position="128"/>
        <end position="252"/>
    </location>
</feature>
<keyword evidence="4 7" id="KW-1133">Transmembrane helix</keyword>
<keyword evidence="2" id="KW-1003">Cell membrane</keyword>
<dbReference type="Pfam" id="PF02308">
    <property type="entry name" value="MgtC"/>
    <property type="match status" value="1"/>
</dbReference>
<feature type="transmembrane region" description="Helical" evidence="7">
    <location>
        <begin position="58"/>
        <end position="77"/>
    </location>
</feature>
<dbReference type="AlphaFoldDB" id="A0A7S4AJV8"/>
<protein>
    <recommendedName>
        <fullName evidence="8">MgtC/SapB/SrpB/YhiD N-terminal domain-containing protein</fullName>
    </recommendedName>
</protein>
<evidence type="ECO:0000256" key="1">
    <source>
        <dbReference type="ARBA" id="ARBA00004651"/>
    </source>
</evidence>
<comment type="subcellular location">
    <subcellularLocation>
        <location evidence="1">Cell membrane</location>
        <topology evidence="1">Multi-pass membrane protein</topology>
    </subcellularLocation>
</comment>
<dbReference type="PANTHER" id="PTHR33778">
    <property type="entry name" value="PROTEIN MGTC"/>
    <property type="match status" value="1"/>
</dbReference>
<feature type="transmembrane region" description="Helical" evidence="7">
    <location>
        <begin position="124"/>
        <end position="141"/>
    </location>
</feature>
<proteinExistence type="predicted"/>
<dbReference type="InterPro" id="IPR049177">
    <property type="entry name" value="MgtC_SapB_SrpB_YhiD_N"/>
</dbReference>
<dbReference type="PANTHER" id="PTHR33778:SF1">
    <property type="entry name" value="MAGNESIUM TRANSPORTER YHID-RELATED"/>
    <property type="match status" value="1"/>
</dbReference>
<accession>A0A7S4AJV8</accession>
<evidence type="ECO:0000313" key="9">
    <source>
        <dbReference type="EMBL" id="CAE0717315.1"/>
    </source>
</evidence>
<organism evidence="9">
    <name type="scientific">Pseudo-nitzschia australis</name>
    <dbReference type="NCBI Taxonomy" id="44445"/>
    <lineage>
        <taxon>Eukaryota</taxon>
        <taxon>Sar</taxon>
        <taxon>Stramenopiles</taxon>
        <taxon>Ochrophyta</taxon>
        <taxon>Bacillariophyta</taxon>
        <taxon>Bacillariophyceae</taxon>
        <taxon>Bacillariophycidae</taxon>
        <taxon>Bacillariales</taxon>
        <taxon>Bacillariaceae</taxon>
        <taxon>Pseudo-nitzschia</taxon>
    </lineage>
</organism>
<keyword evidence="3 7" id="KW-0812">Transmembrane</keyword>
<dbReference type="GO" id="GO:0005886">
    <property type="term" value="C:plasma membrane"/>
    <property type="evidence" value="ECO:0007669"/>
    <property type="project" value="UniProtKB-SubCell"/>
</dbReference>
<evidence type="ECO:0000259" key="8">
    <source>
        <dbReference type="Pfam" id="PF02308"/>
    </source>
</evidence>
<feature type="region of interest" description="Disordered" evidence="6">
    <location>
        <begin position="328"/>
        <end position="354"/>
    </location>
</feature>
<gene>
    <name evidence="9" type="ORF">PAUS00366_LOCUS10067</name>
</gene>
<dbReference type="InterPro" id="IPR003416">
    <property type="entry name" value="MgtC/SapB/SrpB/YhiD_fam"/>
</dbReference>
<dbReference type="PRINTS" id="PR01837">
    <property type="entry name" value="MGTCSAPBPROT"/>
</dbReference>
<evidence type="ECO:0000256" key="7">
    <source>
        <dbReference type="SAM" id="Phobius"/>
    </source>
</evidence>
<evidence type="ECO:0000256" key="3">
    <source>
        <dbReference type="ARBA" id="ARBA00022692"/>
    </source>
</evidence>
<keyword evidence="5 7" id="KW-0472">Membrane</keyword>
<evidence type="ECO:0000256" key="5">
    <source>
        <dbReference type="ARBA" id="ARBA00023136"/>
    </source>
</evidence>
<sequence length="354" mass="38301">MAHRRQHSGFGNINVINGVNPSLITKHSADIDELTRKSHTPSILRPRTYFTDLTTKKAIMYTIASLYVIGCGLASMAEPFLELPCFIPEGEKPIAYPNPNYDGSRCPNVRYSKLLFLNKIECSFGRRLVMSIIMGSLIGWERRQADRPAGIRTMSLVSLGSCLFTINSAFAFVSGPEDWDASRISAAIPSGVGFLGAGLIFKKTNDGDNMVVHGLTTAASVWLSAAVGIACGGELYFAATFGTCLMMLLLRFGPRGIGAEDDMDEDPDETEKLDVFHEEQPNPMNPAPIPAIVGGKDLVGEAHVVETTHLLPGQEVIRKVASMKSLTSASLRTSSGRDRKRSKKAATAHLGSLV</sequence>
<evidence type="ECO:0000256" key="4">
    <source>
        <dbReference type="ARBA" id="ARBA00022989"/>
    </source>
</evidence>
<name>A0A7S4AJV8_9STRA</name>
<feature type="transmembrane region" description="Helical" evidence="7">
    <location>
        <begin position="153"/>
        <end position="172"/>
    </location>
</feature>
<feature type="transmembrane region" description="Helical" evidence="7">
    <location>
        <begin position="184"/>
        <end position="201"/>
    </location>
</feature>
<evidence type="ECO:0000256" key="2">
    <source>
        <dbReference type="ARBA" id="ARBA00022475"/>
    </source>
</evidence>
<reference evidence="9" key="1">
    <citation type="submission" date="2021-01" db="EMBL/GenBank/DDBJ databases">
        <authorList>
            <person name="Corre E."/>
            <person name="Pelletier E."/>
            <person name="Niang G."/>
            <person name="Scheremetjew M."/>
            <person name="Finn R."/>
            <person name="Kale V."/>
            <person name="Holt S."/>
            <person name="Cochrane G."/>
            <person name="Meng A."/>
            <person name="Brown T."/>
            <person name="Cohen L."/>
        </authorList>
    </citation>
    <scope>NUCLEOTIDE SEQUENCE</scope>
    <source>
        <strain evidence="9">10249 10 AB</strain>
    </source>
</reference>